<accession>A0ACC5YK70</accession>
<keyword evidence="2" id="KW-1185">Reference proteome</keyword>
<dbReference type="EMBL" id="CM040982">
    <property type="protein sequence ID" value="MCJ8735461.1"/>
    <property type="molecule type" value="Genomic_DNA"/>
</dbReference>
<evidence type="ECO:0000313" key="1">
    <source>
        <dbReference type="EMBL" id="MCJ8735461.1"/>
    </source>
</evidence>
<comment type="caution">
    <text evidence="1">The sequence shown here is derived from an EMBL/GenBank/DDBJ whole genome shotgun (WGS) entry which is preliminary data.</text>
</comment>
<protein>
    <submittedName>
        <fullName evidence="1">Uncharacterized protein</fullName>
    </submittedName>
</protein>
<gene>
    <name evidence="1" type="ORF">PDJAM_G00247430</name>
</gene>
<name>A0ACC5YK70_9TELE</name>
<dbReference type="Proteomes" id="UP000830395">
    <property type="component" value="Chromosome 8"/>
</dbReference>
<evidence type="ECO:0000313" key="2">
    <source>
        <dbReference type="Proteomes" id="UP000830395"/>
    </source>
</evidence>
<reference evidence="1" key="1">
    <citation type="submission" date="2020-02" db="EMBL/GenBank/DDBJ databases">
        <title>Genome sequencing of the panga catfish, Pangasius djambal.</title>
        <authorList>
            <person name="Wen M."/>
            <person name="Zahm M."/>
            <person name="Roques C."/>
            <person name="Cabau C."/>
            <person name="Klopp C."/>
            <person name="Donnadieu C."/>
            <person name="Jouanno E."/>
            <person name="Avarre J.-C."/>
            <person name="Campet M."/>
            <person name="Ha T."/>
            <person name="Dugue R."/>
            <person name="Lampietro C."/>
            <person name="Louis A."/>
            <person name="Herpin A."/>
            <person name="Echchiki A."/>
            <person name="Berthelot C."/>
            <person name="Parey E."/>
            <person name="Roest-Crollius H."/>
            <person name="Braasch I."/>
            <person name="Postlethwait J.H."/>
            <person name="Bobe J."/>
            <person name="Montfort J."/>
            <person name="Bouchez O."/>
            <person name="Begum T."/>
            <person name="Schartl M."/>
            <person name="Gustiano R."/>
            <person name="Guiguen Y."/>
        </authorList>
    </citation>
    <scope>NUCLEOTIDE SEQUENCE</scope>
    <source>
        <strain evidence="1">Pdj_M5554</strain>
    </source>
</reference>
<organism evidence="1 2">
    <name type="scientific">Pangasius djambal</name>
    <dbReference type="NCBI Taxonomy" id="1691987"/>
    <lineage>
        <taxon>Eukaryota</taxon>
        <taxon>Metazoa</taxon>
        <taxon>Chordata</taxon>
        <taxon>Craniata</taxon>
        <taxon>Vertebrata</taxon>
        <taxon>Euteleostomi</taxon>
        <taxon>Actinopterygii</taxon>
        <taxon>Neopterygii</taxon>
        <taxon>Teleostei</taxon>
        <taxon>Ostariophysi</taxon>
        <taxon>Siluriformes</taxon>
        <taxon>Pangasiidae</taxon>
        <taxon>Pangasius</taxon>
    </lineage>
</organism>
<sequence length="240" mass="27020">MMSARDSSSSSSEDENTDRIKEAVWSFGAETHKMPEDGEKHTHSKRLKVSEHEHDGNQLKTTPEFRSHVAKKLGAMLDSVICEVSRETPDCKPALCENTQDEADDGFRLFSTSLPGNWREEPKQAPPPKRRPAPSSSDSDSEMESRLREAAVSISDLLPSSSTERQQEGERTDAGARDEESAEPKKKKKKKKKKREAVTEREEDELLEQGDGAVSQEQSREKNTLKKKKKKKKVNEGVKE</sequence>
<proteinExistence type="predicted"/>